<dbReference type="RefSeq" id="WP_377583548.1">
    <property type="nucleotide sequence ID" value="NZ_JBHTKA010000008.1"/>
</dbReference>
<keyword evidence="5" id="KW-0732">Signal</keyword>
<dbReference type="CDD" id="cd07185">
    <property type="entry name" value="OmpA_C-like"/>
    <property type="match status" value="1"/>
</dbReference>
<dbReference type="Proteomes" id="UP001597112">
    <property type="component" value="Unassembled WGS sequence"/>
</dbReference>
<dbReference type="PANTHER" id="PTHR30329">
    <property type="entry name" value="STATOR ELEMENT OF FLAGELLAR MOTOR COMPLEX"/>
    <property type="match status" value="1"/>
</dbReference>
<evidence type="ECO:0000256" key="3">
    <source>
        <dbReference type="ARBA" id="ARBA00023237"/>
    </source>
</evidence>
<evidence type="ECO:0000256" key="2">
    <source>
        <dbReference type="ARBA" id="ARBA00023136"/>
    </source>
</evidence>
<dbReference type="Gene3D" id="3.30.1330.60">
    <property type="entry name" value="OmpA-like domain"/>
    <property type="match status" value="1"/>
</dbReference>
<protein>
    <submittedName>
        <fullName evidence="7">OmpA family protein</fullName>
    </submittedName>
</protein>
<keyword evidence="8" id="KW-1185">Reference proteome</keyword>
<feature type="chain" id="PRO_5045968520" evidence="5">
    <location>
        <begin position="25"/>
        <end position="235"/>
    </location>
</feature>
<dbReference type="PANTHER" id="PTHR30329:SF21">
    <property type="entry name" value="LIPOPROTEIN YIAD-RELATED"/>
    <property type="match status" value="1"/>
</dbReference>
<evidence type="ECO:0000256" key="4">
    <source>
        <dbReference type="PROSITE-ProRule" id="PRU00473"/>
    </source>
</evidence>
<organism evidence="7 8">
    <name type="scientific">Ohtaekwangia kribbensis</name>
    <dbReference type="NCBI Taxonomy" id="688913"/>
    <lineage>
        <taxon>Bacteria</taxon>
        <taxon>Pseudomonadati</taxon>
        <taxon>Bacteroidota</taxon>
        <taxon>Cytophagia</taxon>
        <taxon>Cytophagales</taxon>
        <taxon>Fulvivirgaceae</taxon>
        <taxon>Ohtaekwangia</taxon>
    </lineage>
</organism>
<evidence type="ECO:0000313" key="8">
    <source>
        <dbReference type="Proteomes" id="UP001597112"/>
    </source>
</evidence>
<dbReference type="EMBL" id="JBHTKA010000008">
    <property type="protein sequence ID" value="MFD1002444.1"/>
    <property type="molecule type" value="Genomic_DNA"/>
</dbReference>
<comment type="subcellular location">
    <subcellularLocation>
        <location evidence="1">Cell outer membrane</location>
    </subcellularLocation>
</comment>
<keyword evidence="2 4" id="KW-0472">Membrane</keyword>
<dbReference type="SUPFAM" id="SSF103088">
    <property type="entry name" value="OmpA-like"/>
    <property type="match status" value="1"/>
</dbReference>
<accession>A0ABW3K9R6</accession>
<dbReference type="InterPro" id="IPR006665">
    <property type="entry name" value="OmpA-like"/>
</dbReference>
<sequence>MVHTFFTFSVACILSISLAFGQSADSLIYAEGNIINATTKEPVTARITYQSLPYGNKMGTLNNNRYSFPLFDNEKYALIVEAPGYTTAKYLIDPAEANGNKVLKDIELTTGTPASASKHSVGHVMRLDNVIFQVGRSKISEDSYSELDVVVKMMKENATMVIQLEGHTDYLGDAKENMKLSKARVEAVKEYLVSKNINKSRVKTKAFGGTQPLSRDDTPEAHRLNRRVELRILEN</sequence>
<gene>
    <name evidence="7" type="ORF">ACFQ21_24180</name>
</gene>
<evidence type="ECO:0000313" key="7">
    <source>
        <dbReference type="EMBL" id="MFD1002444.1"/>
    </source>
</evidence>
<dbReference type="PROSITE" id="PS51123">
    <property type="entry name" value="OMPA_2"/>
    <property type="match status" value="1"/>
</dbReference>
<comment type="caution">
    <text evidence="7">The sequence shown here is derived from an EMBL/GenBank/DDBJ whole genome shotgun (WGS) entry which is preliminary data.</text>
</comment>
<feature type="domain" description="OmpA-like" evidence="6">
    <location>
        <begin position="119"/>
        <end position="235"/>
    </location>
</feature>
<evidence type="ECO:0000256" key="1">
    <source>
        <dbReference type="ARBA" id="ARBA00004442"/>
    </source>
</evidence>
<proteinExistence type="predicted"/>
<dbReference type="PRINTS" id="PR01021">
    <property type="entry name" value="OMPADOMAIN"/>
</dbReference>
<keyword evidence="3" id="KW-0998">Cell outer membrane</keyword>
<name>A0ABW3K9R6_9BACT</name>
<evidence type="ECO:0000259" key="6">
    <source>
        <dbReference type="PROSITE" id="PS51123"/>
    </source>
</evidence>
<reference evidence="8" key="1">
    <citation type="journal article" date="2019" name="Int. J. Syst. Evol. Microbiol.">
        <title>The Global Catalogue of Microorganisms (GCM) 10K type strain sequencing project: providing services to taxonomists for standard genome sequencing and annotation.</title>
        <authorList>
            <consortium name="The Broad Institute Genomics Platform"/>
            <consortium name="The Broad Institute Genome Sequencing Center for Infectious Disease"/>
            <person name="Wu L."/>
            <person name="Ma J."/>
        </authorList>
    </citation>
    <scope>NUCLEOTIDE SEQUENCE [LARGE SCALE GENOMIC DNA]</scope>
    <source>
        <strain evidence="8">CCUG 58938</strain>
    </source>
</reference>
<dbReference type="Pfam" id="PF00691">
    <property type="entry name" value="OmpA"/>
    <property type="match status" value="1"/>
</dbReference>
<dbReference type="InterPro" id="IPR036737">
    <property type="entry name" value="OmpA-like_sf"/>
</dbReference>
<evidence type="ECO:0000256" key="5">
    <source>
        <dbReference type="SAM" id="SignalP"/>
    </source>
</evidence>
<feature type="signal peptide" evidence="5">
    <location>
        <begin position="1"/>
        <end position="24"/>
    </location>
</feature>
<dbReference type="InterPro" id="IPR050330">
    <property type="entry name" value="Bact_OuterMem_StrucFunc"/>
</dbReference>
<dbReference type="InterPro" id="IPR006664">
    <property type="entry name" value="OMP_bac"/>
</dbReference>